<dbReference type="PANTHER" id="PTHR30006:SF2">
    <property type="entry name" value="ABC TRANSPORTER SUBSTRATE-BINDING PROTEIN"/>
    <property type="match status" value="1"/>
</dbReference>
<dbReference type="GO" id="GO:0030976">
    <property type="term" value="F:thiamine pyrophosphate binding"/>
    <property type="evidence" value="ECO:0007669"/>
    <property type="project" value="TreeGrafter"/>
</dbReference>
<dbReference type="Proteomes" id="UP000077037">
    <property type="component" value="Unassembled WGS sequence"/>
</dbReference>
<reference evidence="2 3" key="1">
    <citation type="submission" date="2016-03" db="EMBL/GenBank/DDBJ databases">
        <authorList>
            <consortium name="Pathogen Informatics"/>
        </authorList>
    </citation>
    <scope>NUCLEOTIDE SEQUENCE [LARGE SCALE GENOMIC DNA]</scope>
    <source>
        <strain evidence="2 3">NCTC13364</strain>
    </source>
</reference>
<dbReference type="SUPFAM" id="SSF53850">
    <property type="entry name" value="Periplasmic binding protein-like II"/>
    <property type="match status" value="1"/>
</dbReference>
<accession>A0A157NG92</accession>
<protein>
    <submittedName>
        <fullName evidence="2">ABC transporter substrate-binding protein</fullName>
    </submittedName>
</protein>
<dbReference type="GO" id="GO:0030975">
    <property type="term" value="F:thiamine binding"/>
    <property type="evidence" value="ECO:0007669"/>
    <property type="project" value="TreeGrafter"/>
</dbReference>
<dbReference type="Pfam" id="PF13416">
    <property type="entry name" value="SBP_bac_8"/>
    <property type="match status" value="1"/>
</dbReference>
<keyword evidence="1" id="KW-0732">Signal</keyword>
<evidence type="ECO:0000256" key="1">
    <source>
        <dbReference type="ARBA" id="ARBA00022729"/>
    </source>
</evidence>
<evidence type="ECO:0000313" key="2">
    <source>
        <dbReference type="EMBL" id="SAI20251.1"/>
    </source>
</evidence>
<gene>
    <name evidence="2" type="ORF">SAMEA1982600_01637</name>
</gene>
<name>A0A157NG92_9BORD</name>
<dbReference type="GO" id="GO:0015888">
    <property type="term" value="P:thiamine transport"/>
    <property type="evidence" value="ECO:0007669"/>
    <property type="project" value="TreeGrafter"/>
</dbReference>
<evidence type="ECO:0000313" key="3">
    <source>
        <dbReference type="Proteomes" id="UP000077037"/>
    </source>
</evidence>
<dbReference type="AlphaFoldDB" id="A0A157NG92"/>
<dbReference type="CDD" id="cd13589">
    <property type="entry name" value="PBP2_polyamine_RpCGA009"/>
    <property type="match status" value="1"/>
</dbReference>
<dbReference type="PANTHER" id="PTHR30006">
    <property type="entry name" value="THIAMINE-BINDING PERIPLASMIC PROTEIN-RELATED"/>
    <property type="match status" value="1"/>
</dbReference>
<dbReference type="GO" id="GO:0030288">
    <property type="term" value="C:outer membrane-bounded periplasmic space"/>
    <property type="evidence" value="ECO:0007669"/>
    <property type="project" value="TreeGrafter"/>
</dbReference>
<dbReference type="InterPro" id="IPR006059">
    <property type="entry name" value="SBP"/>
</dbReference>
<dbReference type="EMBL" id="FKBS01000014">
    <property type="protein sequence ID" value="SAI20251.1"/>
    <property type="molecule type" value="Genomic_DNA"/>
</dbReference>
<proteinExistence type="predicted"/>
<dbReference type="Gene3D" id="3.40.190.10">
    <property type="entry name" value="Periplasmic binding protein-like II"/>
    <property type="match status" value="2"/>
</dbReference>
<organism evidence="2 3">
    <name type="scientific">Bordetella ansorpii</name>
    <dbReference type="NCBI Taxonomy" id="288768"/>
    <lineage>
        <taxon>Bacteria</taxon>
        <taxon>Pseudomonadati</taxon>
        <taxon>Pseudomonadota</taxon>
        <taxon>Betaproteobacteria</taxon>
        <taxon>Burkholderiales</taxon>
        <taxon>Alcaligenaceae</taxon>
        <taxon>Bordetella</taxon>
    </lineage>
</organism>
<sequence length="385" mass="42091">MQNTIDASRIERQAAPLTALRAEPDRLVSNAGVSMKNHKMPLGKWIAGALMLAGAVAGAHAQQKTLYVGMNGGDMERAFTQHVFPAFEKANNVKIVVVPGTSTDVLAKAQAYKDNPQMHVMFLDDGVMARAISMGLCQQMTDDPVFKELYPTAVMKDRMAAGIDVGMTGLGYNTKIFKDKGWAPPTSWMDLADPKYKGKVVFQSASGSTFGLHAFLMYNRIEGGDDKNTEPGFKKWSGTIGPNVLEYIPNSAKLAEMIQGGEAAIFPLTPTAIARLKKRDIPVEYAQPKEGSVILMVGECVIARNTEPELSQKLAHYLLSAEAQSAALENGGHFPSNRKVQASEQNAALLKQVQGYMETAKILDWEEINATRPAFNARWNRTVER</sequence>